<dbReference type="EMBL" id="CP002582">
    <property type="protein sequence ID" value="ADZ82187.1"/>
    <property type="molecule type" value="Genomic_DNA"/>
</dbReference>
<dbReference type="InterPro" id="IPR008792">
    <property type="entry name" value="PQQD"/>
</dbReference>
<dbReference type="Proteomes" id="UP000008467">
    <property type="component" value="Chromosome"/>
</dbReference>
<dbReference type="Gene3D" id="1.10.10.1150">
    <property type="entry name" value="Coenzyme PQQ synthesis protein D (PqqD)"/>
    <property type="match status" value="1"/>
</dbReference>
<dbReference type="RefSeq" id="WP_013655488.1">
    <property type="nucleotide sequence ID" value="NC_015275.1"/>
</dbReference>
<protein>
    <recommendedName>
        <fullName evidence="3">PqqD family protein</fullName>
    </recommendedName>
</protein>
<reference evidence="1 2" key="1">
    <citation type="journal article" date="2011" name="J. Bacteriol.">
        <title>Complete genome sequence of the cellulose-degrading bacterium Cellulosilyticum lentocellum.</title>
        <authorList>
            <consortium name="US DOE Joint Genome Institute"/>
            <person name="Miller D.A."/>
            <person name="Suen G."/>
            <person name="Bruce D."/>
            <person name="Copeland A."/>
            <person name="Cheng J.F."/>
            <person name="Detter C."/>
            <person name="Goodwin L.A."/>
            <person name="Han C.S."/>
            <person name="Hauser L.J."/>
            <person name="Land M.L."/>
            <person name="Lapidus A."/>
            <person name="Lucas S."/>
            <person name="Meincke L."/>
            <person name="Pitluck S."/>
            <person name="Tapia R."/>
            <person name="Teshima H."/>
            <person name="Woyke T."/>
            <person name="Fox B.G."/>
            <person name="Angert E.R."/>
            <person name="Currie C.R."/>
        </authorList>
    </citation>
    <scope>NUCLEOTIDE SEQUENCE [LARGE SCALE GENOMIC DNA]</scope>
    <source>
        <strain evidence="2">ATCC 49066 / DSM 5427 / NCIMB 11756 / RHM5</strain>
    </source>
</reference>
<gene>
    <name evidence="1" type="ordered locus">Clole_0446</name>
</gene>
<organism evidence="1 2">
    <name type="scientific">Cellulosilyticum lentocellum (strain ATCC 49066 / DSM 5427 / NCIMB 11756 / RHM5)</name>
    <name type="common">Clostridium lentocellum</name>
    <dbReference type="NCBI Taxonomy" id="642492"/>
    <lineage>
        <taxon>Bacteria</taxon>
        <taxon>Bacillati</taxon>
        <taxon>Bacillota</taxon>
        <taxon>Clostridia</taxon>
        <taxon>Lachnospirales</taxon>
        <taxon>Cellulosilyticaceae</taxon>
        <taxon>Cellulosilyticum</taxon>
    </lineage>
</organism>
<keyword evidence="2" id="KW-1185">Reference proteome</keyword>
<accession>F2JKM7</accession>
<dbReference type="HOGENOM" id="CLU_159325_0_1_9"/>
<evidence type="ECO:0008006" key="3">
    <source>
        <dbReference type="Google" id="ProtNLM"/>
    </source>
</evidence>
<dbReference type="KEGG" id="cle:Clole_0446"/>
<proteinExistence type="predicted"/>
<sequence>MFIKTLKIKKGFILRELGGEFCLAYEADTNNGALDGLPSINETGIFLWDQLEKGCTPEELVSALVTKKYLDREDAEADVGEFLAKLINGKVVDYTK</sequence>
<evidence type="ECO:0000313" key="1">
    <source>
        <dbReference type="EMBL" id="ADZ82187.1"/>
    </source>
</evidence>
<dbReference type="AlphaFoldDB" id="F2JKM7"/>
<dbReference type="STRING" id="642492.Clole_0446"/>
<evidence type="ECO:0000313" key="2">
    <source>
        <dbReference type="Proteomes" id="UP000008467"/>
    </source>
</evidence>
<name>F2JKM7_CELLD</name>
<dbReference type="InterPro" id="IPR041881">
    <property type="entry name" value="PqqD_sf"/>
</dbReference>
<dbReference type="Pfam" id="PF05402">
    <property type="entry name" value="PqqD"/>
    <property type="match status" value="1"/>
</dbReference>